<keyword evidence="3 8" id="KW-0347">Helicase</keyword>
<dbReference type="PANTHER" id="PTHR45626">
    <property type="entry name" value="TRANSCRIPTION TERMINATION FACTOR 2-RELATED"/>
    <property type="match status" value="1"/>
</dbReference>
<dbReference type="GO" id="GO:0008094">
    <property type="term" value="F:ATP-dependent activity, acting on DNA"/>
    <property type="evidence" value="ECO:0007669"/>
    <property type="project" value="TreeGrafter"/>
</dbReference>
<dbReference type="PANTHER" id="PTHR45626:SF17">
    <property type="entry name" value="HELICASE-LIKE TRANSCRIPTION FACTOR"/>
    <property type="match status" value="1"/>
</dbReference>
<dbReference type="SMART" id="SM00490">
    <property type="entry name" value="HELICc"/>
    <property type="match status" value="1"/>
</dbReference>
<feature type="region of interest" description="Disordered" evidence="5">
    <location>
        <begin position="1267"/>
        <end position="1300"/>
    </location>
</feature>
<dbReference type="InterPro" id="IPR049730">
    <property type="entry name" value="SNF2/RAD54-like_C"/>
</dbReference>
<comment type="caution">
    <text evidence="8">The sequence shown here is derived from an EMBL/GenBank/DDBJ whole genome shotgun (WGS) entry which is preliminary data.</text>
</comment>
<dbReference type="InterPro" id="IPR014001">
    <property type="entry name" value="Helicase_ATP-bd"/>
</dbReference>
<feature type="compositionally biased region" description="Polar residues" evidence="5">
    <location>
        <begin position="1142"/>
        <end position="1158"/>
    </location>
</feature>
<evidence type="ECO:0000256" key="2">
    <source>
        <dbReference type="ARBA" id="ARBA00022801"/>
    </source>
</evidence>
<dbReference type="GO" id="GO:0016787">
    <property type="term" value="F:hydrolase activity"/>
    <property type="evidence" value="ECO:0007669"/>
    <property type="project" value="UniProtKB-KW"/>
</dbReference>
<dbReference type="Proteomes" id="UP000602905">
    <property type="component" value="Unassembled WGS sequence"/>
</dbReference>
<keyword evidence="1" id="KW-0547">Nucleotide-binding</keyword>
<protein>
    <submittedName>
        <fullName evidence="8">Helicase</fullName>
    </submittedName>
</protein>
<dbReference type="EMBL" id="JACYCD010000109">
    <property type="protein sequence ID" value="KAF8702637.1"/>
    <property type="molecule type" value="Genomic_DNA"/>
</dbReference>
<dbReference type="PROSITE" id="PS51194">
    <property type="entry name" value="HELICASE_CTER"/>
    <property type="match status" value="1"/>
</dbReference>
<dbReference type="GO" id="GO:0005524">
    <property type="term" value="F:ATP binding"/>
    <property type="evidence" value="ECO:0007669"/>
    <property type="project" value="UniProtKB-KW"/>
</dbReference>
<accession>A0A8H7LT62</accession>
<evidence type="ECO:0000259" key="6">
    <source>
        <dbReference type="PROSITE" id="PS51192"/>
    </source>
</evidence>
<dbReference type="InterPro" id="IPR000330">
    <property type="entry name" value="SNF2_N"/>
</dbReference>
<dbReference type="GO" id="GO:0005634">
    <property type="term" value="C:nucleus"/>
    <property type="evidence" value="ECO:0007669"/>
    <property type="project" value="TreeGrafter"/>
</dbReference>
<gene>
    <name evidence="8" type="ORF">RHS03_06345</name>
</gene>
<proteinExistence type="predicted"/>
<feature type="domain" description="Helicase ATP-binding" evidence="6">
    <location>
        <begin position="401"/>
        <end position="644"/>
    </location>
</feature>
<dbReference type="OrthoDB" id="3270319at2759"/>
<feature type="compositionally biased region" description="Polar residues" evidence="5">
    <location>
        <begin position="1120"/>
        <end position="1133"/>
    </location>
</feature>
<dbReference type="Pfam" id="PF00271">
    <property type="entry name" value="Helicase_C"/>
    <property type="match status" value="1"/>
</dbReference>
<feature type="domain" description="Helicase C-terminal" evidence="7">
    <location>
        <begin position="922"/>
        <end position="1073"/>
    </location>
</feature>
<dbReference type="Gene3D" id="3.40.50.300">
    <property type="entry name" value="P-loop containing nucleotide triphosphate hydrolases"/>
    <property type="match status" value="2"/>
</dbReference>
<evidence type="ECO:0000256" key="5">
    <source>
        <dbReference type="SAM" id="MobiDB-lite"/>
    </source>
</evidence>
<keyword evidence="4" id="KW-0067">ATP-binding</keyword>
<evidence type="ECO:0000256" key="4">
    <source>
        <dbReference type="ARBA" id="ARBA00022840"/>
    </source>
</evidence>
<feature type="compositionally biased region" description="Acidic residues" evidence="5">
    <location>
        <begin position="814"/>
        <end position="825"/>
    </location>
</feature>
<dbReference type="SUPFAM" id="SSF52540">
    <property type="entry name" value="P-loop containing nucleoside triphosphate hydrolases"/>
    <property type="match status" value="2"/>
</dbReference>
<dbReference type="CDD" id="cd18793">
    <property type="entry name" value="SF2_C_SNF"/>
    <property type="match status" value="1"/>
</dbReference>
<feature type="region of interest" description="Disordered" evidence="5">
    <location>
        <begin position="784"/>
        <end position="829"/>
    </location>
</feature>
<keyword evidence="2" id="KW-0378">Hydrolase</keyword>
<evidence type="ECO:0000259" key="7">
    <source>
        <dbReference type="PROSITE" id="PS51194"/>
    </source>
</evidence>
<dbReference type="Pfam" id="PF00176">
    <property type="entry name" value="SNF2-rel_dom"/>
    <property type="match status" value="1"/>
</dbReference>
<dbReference type="SMART" id="SM00487">
    <property type="entry name" value="DEXDc"/>
    <property type="match status" value="1"/>
</dbReference>
<reference evidence="8" key="1">
    <citation type="submission" date="2020-09" db="EMBL/GenBank/DDBJ databases">
        <title>Comparative genome analyses of four rice-infecting Rhizoctonia solani isolates reveal extensive enrichment of homogalacturonan modification genes.</title>
        <authorList>
            <person name="Lee D.-Y."/>
            <person name="Jeon J."/>
            <person name="Kim K.-T."/>
            <person name="Cheong K."/>
            <person name="Song H."/>
            <person name="Choi G."/>
            <person name="Ko J."/>
            <person name="Opiyo S.O."/>
            <person name="Zuo S."/>
            <person name="Madhav S."/>
            <person name="Lee Y.-H."/>
            <person name="Wang G.-L."/>
        </authorList>
    </citation>
    <scope>NUCLEOTIDE SEQUENCE</scope>
    <source>
        <strain evidence="8">AG1-IA WGL</strain>
    </source>
</reference>
<feature type="compositionally biased region" description="Polar residues" evidence="5">
    <location>
        <begin position="1285"/>
        <end position="1295"/>
    </location>
</feature>
<name>A0A8H7LT62_9AGAM</name>
<dbReference type="InterPro" id="IPR050628">
    <property type="entry name" value="SNF2_RAD54_helicase_TF"/>
</dbReference>
<dbReference type="GO" id="GO:0006281">
    <property type="term" value="P:DNA repair"/>
    <property type="evidence" value="ECO:0007669"/>
    <property type="project" value="TreeGrafter"/>
</dbReference>
<evidence type="ECO:0000313" key="8">
    <source>
        <dbReference type="EMBL" id="KAF8702637.1"/>
    </source>
</evidence>
<evidence type="ECO:0000256" key="1">
    <source>
        <dbReference type="ARBA" id="ARBA00022741"/>
    </source>
</evidence>
<feature type="non-terminal residue" evidence="8">
    <location>
        <position position="1334"/>
    </location>
</feature>
<evidence type="ECO:0000313" key="9">
    <source>
        <dbReference type="Proteomes" id="UP000602905"/>
    </source>
</evidence>
<organism evidence="8 9">
    <name type="scientific">Rhizoctonia solani</name>
    <dbReference type="NCBI Taxonomy" id="456999"/>
    <lineage>
        <taxon>Eukaryota</taxon>
        <taxon>Fungi</taxon>
        <taxon>Dikarya</taxon>
        <taxon>Basidiomycota</taxon>
        <taxon>Agaricomycotina</taxon>
        <taxon>Agaricomycetes</taxon>
        <taxon>Cantharellales</taxon>
        <taxon>Ceratobasidiaceae</taxon>
        <taxon>Rhizoctonia</taxon>
    </lineage>
</organism>
<dbReference type="PROSITE" id="PS51192">
    <property type="entry name" value="HELICASE_ATP_BIND_1"/>
    <property type="match status" value="1"/>
</dbReference>
<feature type="compositionally biased region" description="Basic residues" evidence="5">
    <location>
        <begin position="788"/>
        <end position="808"/>
    </location>
</feature>
<evidence type="ECO:0000256" key="3">
    <source>
        <dbReference type="ARBA" id="ARBA00022806"/>
    </source>
</evidence>
<feature type="region of interest" description="Disordered" evidence="5">
    <location>
        <begin position="1063"/>
        <end position="1166"/>
    </location>
</feature>
<dbReference type="InterPro" id="IPR027417">
    <property type="entry name" value="P-loop_NTPase"/>
</dbReference>
<sequence length="1334" mass="147370">MRKLDASKDSGFAVPEAVLRSVTENRRKALGLEERHAAERFLQYFWSTWKEDYARGTPIRETIKSTARGGKRGGPDSYGYTAYRSLVLAMINRKGGVMSQVEDILTRIGATPADIWKDDRSLNRERPASKRVLEHQVPITDSHQRMEERDVQAALARGLFGDHAVSSRGTIVPEYIPAIRCFAQRKYENEARSLKRKVATSFSRMQKVDAKLQEAQELKSPAALRGATSALAEWRRTATETKEVDDLHFLSRETSLKQLWLSLGFGNSEEAGKISKPKGKSAQGAPTKAEMQAAYAYYLEEYCHGIGSLDESELPVLESGIAGLHNLAEGSHDIGVAHLMSFSANHLWNLLGLPGANQFPFAEPGANNTLNSSTSQHKTRAVPFWHQLVGTLKILEGAFTQRTGARAQPALLCDNVGLGKTIQIIGVISMLEHYYKQQELPIEQRLAPPAFIKDNGTPYFGGEKSIPNLPSIVIAPRTLGNQWVEQWNKFTQLGSFVVIRYTVDNGPLETFFSDPKGPYKTAAGQNLEHAGRVIIIADLSAISKEAKRCLQPPPELKGKDAKEHEAKGEAPALKIGVNAAGSLFGMRFRVAAIDEIHNLRNSSHSQRGVQFISESSCLVIGATATPLFTALKCLFALARNLRYQPLLGDKGLQVWNEVQEMLVDGSENWRLNSKAIVEATIEKEVKEVLSLAKISSQDPRATKIKDDIRAKYENEDQRSILRMIHLSKQPVNILRLILYPIMIRRTSESLDFAGKRILDLPFVQKFIAWSPMNKEEKEMQHLINQEHTRRKTKKKKQANKQRAKKKGKQMQETASEEQEEQDGLDSEGQVERNDCKNIRWHNFLIDQKFAGMLAKLGELRFKEESLELERGTLTNHITDNWTAENLHQVISTRMECVYNLVMWFWDGNPLPMVLLEDGTVDKTRAVREPLPSEKPRKFLIYVEFHQHQALLAKMFTLKGRGFVSYDGSMATNHRQQSVEKFANDPNCRIMIISNVGSAGLNLVQASVVIIVSSVWSGLELNQIMGRVDRPGQERDTVVYNIMAPEGIDLALNVYADNVYTDIANPHSDSQDESDSEGNGLVDSGHTVVASESKVGSRKRKNNSSTDTKDASQAPKRTKVKTSTSNLGHRTTPVTAADPAPEQTKTVTPDSGLTGNSLSAMPHAIDNLPNNDSCVDALLPPQGSSVQSGTTAQGQTTLGSIQAKIRLASSSVDQSVRNVAAKDCSAEQSYGQQVTTVVQSRTRDDVLPQGVPSLTENKLLGSESATVGLPDQTVSSKPSGALLEPLSQQQDPSSSAVGRAQLAPTPLSGVSVQKKVFSLKASRLLANRHLVNGKK</sequence>
<dbReference type="GO" id="GO:0004386">
    <property type="term" value="F:helicase activity"/>
    <property type="evidence" value="ECO:0007669"/>
    <property type="project" value="UniProtKB-KW"/>
</dbReference>
<dbReference type="InterPro" id="IPR001650">
    <property type="entry name" value="Helicase_C-like"/>
</dbReference>